<sequence>MVFFLYRQWAKGGFQFSSSSELEPARLSLGHPCHAERLIVLDPPGVAEGCTPSDVDDDEDDQHDDVEDGDLAPALLDAG</sequence>
<protein>
    <submittedName>
        <fullName evidence="2">Uncharacterized protein</fullName>
    </submittedName>
</protein>
<reference evidence="2" key="2">
    <citation type="submission" date="2013-04" db="UniProtKB">
        <authorList>
            <consortium name="EnsemblPlants"/>
        </authorList>
    </citation>
    <scope>IDENTIFICATION</scope>
</reference>
<reference evidence="2" key="1">
    <citation type="journal article" date="2013" name="Nat. Commun.">
        <title>Whole-genome sequencing of Oryza brachyantha reveals mechanisms underlying Oryza genome evolution.</title>
        <authorList>
            <person name="Chen J."/>
            <person name="Huang Q."/>
            <person name="Gao D."/>
            <person name="Wang J."/>
            <person name="Lang Y."/>
            <person name="Liu T."/>
            <person name="Li B."/>
            <person name="Bai Z."/>
            <person name="Luis Goicoechea J."/>
            <person name="Liang C."/>
            <person name="Chen C."/>
            <person name="Zhang W."/>
            <person name="Sun S."/>
            <person name="Liao Y."/>
            <person name="Zhang X."/>
            <person name="Yang L."/>
            <person name="Song C."/>
            <person name="Wang M."/>
            <person name="Shi J."/>
            <person name="Liu G."/>
            <person name="Liu J."/>
            <person name="Zhou H."/>
            <person name="Zhou W."/>
            <person name="Yu Q."/>
            <person name="An N."/>
            <person name="Chen Y."/>
            <person name="Cai Q."/>
            <person name="Wang B."/>
            <person name="Liu B."/>
            <person name="Min J."/>
            <person name="Huang Y."/>
            <person name="Wu H."/>
            <person name="Li Z."/>
            <person name="Zhang Y."/>
            <person name="Yin Y."/>
            <person name="Song W."/>
            <person name="Jiang J."/>
            <person name="Jackson S.A."/>
            <person name="Wing R.A."/>
            <person name="Wang J."/>
            <person name="Chen M."/>
        </authorList>
    </citation>
    <scope>NUCLEOTIDE SEQUENCE [LARGE SCALE GENOMIC DNA]</scope>
    <source>
        <strain evidence="2">cv. IRGC 101232</strain>
    </source>
</reference>
<name>J3M3J9_ORYBR</name>
<proteinExistence type="predicted"/>
<dbReference type="Gramene" id="OB05G11730.1">
    <property type="protein sequence ID" value="OB05G11730.1"/>
    <property type="gene ID" value="OB05G11730"/>
</dbReference>
<dbReference type="Proteomes" id="UP000006038">
    <property type="component" value="Chromosome 5"/>
</dbReference>
<evidence type="ECO:0000313" key="3">
    <source>
        <dbReference type="Proteomes" id="UP000006038"/>
    </source>
</evidence>
<evidence type="ECO:0000313" key="2">
    <source>
        <dbReference type="EnsemblPlants" id="OB05G11730.1"/>
    </source>
</evidence>
<dbReference type="EnsemblPlants" id="OB05G11730.1">
    <property type="protein sequence ID" value="OB05G11730.1"/>
    <property type="gene ID" value="OB05G11730"/>
</dbReference>
<accession>J3M3J9</accession>
<dbReference type="AlphaFoldDB" id="J3M3J9"/>
<feature type="region of interest" description="Disordered" evidence="1">
    <location>
        <begin position="44"/>
        <end position="79"/>
    </location>
</feature>
<keyword evidence="3" id="KW-1185">Reference proteome</keyword>
<organism evidence="2">
    <name type="scientific">Oryza brachyantha</name>
    <name type="common">malo sina</name>
    <dbReference type="NCBI Taxonomy" id="4533"/>
    <lineage>
        <taxon>Eukaryota</taxon>
        <taxon>Viridiplantae</taxon>
        <taxon>Streptophyta</taxon>
        <taxon>Embryophyta</taxon>
        <taxon>Tracheophyta</taxon>
        <taxon>Spermatophyta</taxon>
        <taxon>Magnoliopsida</taxon>
        <taxon>Liliopsida</taxon>
        <taxon>Poales</taxon>
        <taxon>Poaceae</taxon>
        <taxon>BOP clade</taxon>
        <taxon>Oryzoideae</taxon>
        <taxon>Oryzeae</taxon>
        <taxon>Oryzinae</taxon>
        <taxon>Oryza</taxon>
    </lineage>
</organism>
<dbReference type="HOGENOM" id="CLU_2609873_0_0_1"/>
<feature type="compositionally biased region" description="Acidic residues" evidence="1">
    <location>
        <begin position="54"/>
        <end position="70"/>
    </location>
</feature>
<evidence type="ECO:0000256" key="1">
    <source>
        <dbReference type="SAM" id="MobiDB-lite"/>
    </source>
</evidence>